<dbReference type="NCBIfam" id="NF033546">
    <property type="entry name" value="transpos_IS21"/>
    <property type="match status" value="1"/>
</dbReference>
<organism evidence="6">
    <name type="scientific">uncultured prokaryote</name>
    <dbReference type="NCBI Taxonomy" id="198431"/>
    <lineage>
        <taxon>unclassified sequences</taxon>
        <taxon>environmental samples</taxon>
    </lineage>
</organism>
<feature type="domain" description="HTH IS21-type" evidence="4">
    <location>
        <begin position="1"/>
        <end position="65"/>
    </location>
</feature>
<dbReference type="Gene3D" id="1.10.10.60">
    <property type="entry name" value="Homeodomain-like"/>
    <property type="match status" value="1"/>
</dbReference>
<dbReference type="PANTHER" id="PTHR35004:SF6">
    <property type="entry name" value="TRANSPOSASE"/>
    <property type="match status" value="1"/>
</dbReference>
<dbReference type="InterPro" id="IPR036397">
    <property type="entry name" value="RNaseH_sf"/>
</dbReference>
<accession>A0A0H5QHY3</accession>
<name>A0A0H5QHY3_9ZZZZ</name>
<reference evidence="6" key="1">
    <citation type="submission" date="2015-06" db="EMBL/GenBank/DDBJ databases">
        <authorList>
            <person name="Joergensen T."/>
        </authorList>
    </citation>
    <scope>NUCLEOTIDE SEQUENCE</scope>
    <source>
        <strain evidence="6">RGRH0638</strain>
    </source>
</reference>
<evidence type="ECO:0000313" key="6">
    <source>
        <dbReference type="EMBL" id="CRY95487.1"/>
    </source>
</evidence>
<evidence type="ECO:0000256" key="3">
    <source>
        <dbReference type="ARBA" id="ARBA00023172"/>
    </source>
</evidence>
<dbReference type="GO" id="GO:0015074">
    <property type="term" value="P:DNA integration"/>
    <property type="evidence" value="ECO:0007669"/>
    <property type="project" value="InterPro"/>
</dbReference>
<sequence>MWYKVNELFSDGLKKSQISNTLGLHRHTVSKYLGMTEEEFRASQSYDRQYGHKLDAYEGYVVNELREWPFLSAPQIHDRLKENFPDLPQVTEKTVFNFVSRLRLSHDIPKEAEKVMRPYEKQPETPYGKYAQVDFGERWMPTAQGTSTKVYFFAMSLSRSRHKFLFFSKTPFTTALAVYAHELAFQFYGGIPEKIVYDQDKVFLVSENLGDLILTKGFRALVRECGFEPVFCRKSDPESKGKIENVVKYVKYNFLRGRVFADIDALNRDALAWLERTGNGCLHHGTHKVPAEEFAIEKEYLREYKGVPTVPAGHPAPHHVRKDNVINFRGNYYAVPTGTYQGRGTVVYLEEKDDTLYIYSTETGKTLATHRISQGRGVLVSSSSLRRDRESPLDRYEHDVRAMLPADTVVDEYLAELRKRKARNLRDNLQFIAKGAPLYGSGTLVDAFRRCLESSVYNGRDLVSVAEAIRIEKKEPLHAAAGMEDPLPRPALDDMTPEKTDLNSFSRLFA</sequence>
<protein>
    <recommendedName>
        <fullName evidence="7">Integrase catalytic domain-containing protein</fullName>
    </recommendedName>
</protein>
<dbReference type="InterPro" id="IPR017894">
    <property type="entry name" value="HTH_IS21_transposase_type"/>
</dbReference>
<dbReference type="Gene3D" id="3.30.420.10">
    <property type="entry name" value="Ribonuclease H-like superfamily/Ribonuclease H"/>
    <property type="match status" value="1"/>
</dbReference>
<reference evidence="6" key="2">
    <citation type="submission" date="2015-07" db="EMBL/GenBank/DDBJ databases">
        <title>Plasmids, circular viruses and viroids from rat gut.</title>
        <authorList>
            <person name="Jorgensen T.J."/>
            <person name="Hansen M.A."/>
            <person name="Xu Z."/>
            <person name="Tabak M.A."/>
            <person name="Sorensen S.J."/>
            <person name="Hansen L.H."/>
        </authorList>
    </citation>
    <scope>NUCLEOTIDE SEQUENCE</scope>
    <source>
        <strain evidence="6">RGRH0638</strain>
    </source>
</reference>
<dbReference type="PROSITE" id="PS50531">
    <property type="entry name" value="HTH_IS21"/>
    <property type="match status" value="1"/>
</dbReference>
<dbReference type="InterPro" id="IPR001584">
    <property type="entry name" value="Integrase_cat-core"/>
</dbReference>
<dbReference type="GO" id="GO:0032196">
    <property type="term" value="P:transposition"/>
    <property type="evidence" value="ECO:0007669"/>
    <property type="project" value="UniProtKB-KW"/>
</dbReference>
<evidence type="ECO:0000259" key="5">
    <source>
        <dbReference type="PROSITE" id="PS50994"/>
    </source>
</evidence>
<keyword evidence="3" id="KW-0233">DNA recombination</keyword>
<dbReference type="EMBL" id="LN853264">
    <property type="protein sequence ID" value="CRY95487.1"/>
    <property type="molecule type" value="Genomic_DNA"/>
</dbReference>
<keyword evidence="1" id="KW-0815">Transposition</keyword>
<dbReference type="InterPro" id="IPR012337">
    <property type="entry name" value="RNaseH-like_sf"/>
</dbReference>
<evidence type="ECO:0000259" key="4">
    <source>
        <dbReference type="PROSITE" id="PS50531"/>
    </source>
</evidence>
<evidence type="ECO:0000256" key="2">
    <source>
        <dbReference type="ARBA" id="ARBA00023125"/>
    </source>
</evidence>
<dbReference type="PROSITE" id="PS50994">
    <property type="entry name" value="INTEGRASE"/>
    <property type="match status" value="1"/>
</dbReference>
<dbReference type="GO" id="GO:0006310">
    <property type="term" value="P:DNA recombination"/>
    <property type="evidence" value="ECO:0007669"/>
    <property type="project" value="UniProtKB-KW"/>
</dbReference>
<keyword evidence="2" id="KW-0238">DNA-binding</keyword>
<proteinExistence type="predicted"/>
<feature type="domain" description="Integrase catalytic" evidence="5">
    <location>
        <begin position="122"/>
        <end position="298"/>
    </location>
</feature>
<dbReference type="AlphaFoldDB" id="A0A0H5QHY3"/>
<evidence type="ECO:0008006" key="7">
    <source>
        <dbReference type="Google" id="ProtNLM"/>
    </source>
</evidence>
<evidence type="ECO:0000256" key="1">
    <source>
        <dbReference type="ARBA" id="ARBA00022578"/>
    </source>
</evidence>
<dbReference type="PANTHER" id="PTHR35004">
    <property type="entry name" value="TRANSPOSASE RV3428C-RELATED"/>
    <property type="match status" value="1"/>
</dbReference>
<dbReference type="GO" id="GO:0003677">
    <property type="term" value="F:DNA binding"/>
    <property type="evidence" value="ECO:0007669"/>
    <property type="project" value="UniProtKB-KW"/>
</dbReference>
<dbReference type="SUPFAM" id="SSF53098">
    <property type="entry name" value="Ribonuclease H-like"/>
    <property type="match status" value="1"/>
</dbReference>